<accession>A0A6S7KK30</accession>
<name>A0A6S7KK30_PARCT</name>
<keyword evidence="2" id="KW-1185">Reference proteome</keyword>
<comment type="caution">
    <text evidence="1">The sequence shown here is derived from an EMBL/GenBank/DDBJ whole genome shotgun (WGS) entry which is preliminary data.</text>
</comment>
<sequence length="59" mass="6455">MADVEVDSCDSVPVAVIVSETRQSCLIQKHYHFQHPAAPLSTPSPEPLLEENTLLQLGL</sequence>
<dbReference type="AlphaFoldDB" id="A0A6S7KK30"/>
<dbReference type="EMBL" id="CACRXK020042704">
    <property type="protein sequence ID" value="CAB4045875.1"/>
    <property type="molecule type" value="Genomic_DNA"/>
</dbReference>
<gene>
    <name evidence="1" type="ORF">PACLA_8A069968</name>
</gene>
<evidence type="ECO:0000313" key="2">
    <source>
        <dbReference type="Proteomes" id="UP001152795"/>
    </source>
</evidence>
<evidence type="ECO:0000313" key="1">
    <source>
        <dbReference type="EMBL" id="CAB4045875.1"/>
    </source>
</evidence>
<protein>
    <submittedName>
        <fullName evidence="1">Uncharacterized protein</fullName>
    </submittedName>
</protein>
<feature type="non-terminal residue" evidence="1">
    <location>
        <position position="59"/>
    </location>
</feature>
<reference evidence="1" key="1">
    <citation type="submission" date="2020-04" db="EMBL/GenBank/DDBJ databases">
        <authorList>
            <person name="Alioto T."/>
            <person name="Alioto T."/>
            <person name="Gomez Garrido J."/>
        </authorList>
    </citation>
    <scope>NUCLEOTIDE SEQUENCE</scope>
    <source>
        <strain evidence="1">A484AB</strain>
    </source>
</reference>
<proteinExistence type="predicted"/>
<dbReference type="Proteomes" id="UP001152795">
    <property type="component" value="Unassembled WGS sequence"/>
</dbReference>
<organism evidence="1 2">
    <name type="scientific">Paramuricea clavata</name>
    <name type="common">Red gorgonian</name>
    <name type="synonym">Violescent sea-whip</name>
    <dbReference type="NCBI Taxonomy" id="317549"/>
    <lineage>
        <taxon>Eukaryota</taxon>
        <taxon>Metazoa</taxon>
        <taxon>Cnidaria</taxon>
        <taxon>Anthozoa</taxon>
        <taxon>Octocorallia</taxon>
        <taxon>Malacalcyonacea</taxon>
        <taxon>Plexauridae</taxon>
        <taxon>Paramuricea</taxon>
    </lineage>
</organism>